<protein>
    <submittedName>
        <fullName evidence="1">DNA polymerase III subunit gamma/tau</fullName>
    </submittedName>
</protein>
<proteinExistence type="predicted"/>
<reference evidence="1 2" key="1">
    <citation type="submission" date="2015-09" db="EMBL/GenBank/DDBJ databases">
        <title>Draft genome sequence of Aliiroseovarius crassostreae CV919-312TSm, the causative agent of Roseovarius Oyster Disease (formerly Juvenile Oyster Disease).</title>
        <authorList>
            <person name="Kessner L."/>
            <person name="Spinard E."/>
            <person name="Nelson D."/>
        </authorList>
    </citation>
    <scope>NUCLEOTIDE SEQUENCE [LARGE SCALE GENOMIC DNA]</scope>
    <source>
        <strain evidence="1 2">CV919-312</strain>
    </source>
</reference>
<dbReference type="RefSeq" id="WP_055187461.1">
    <property type="nucleotide sequence ID" value="NZ_FPBS01000008.1"/>
</dbReference>
<dbReference type="STRING" id="154981.AKJ29_07160"/>
<sequence>MKFSTREDIAANIEYVFASVSDFGGLERAALRRGADVVRTDTLSAPGPGMSWRATFPFRNRERQADMKLTHYEAPHGMVLFSKISGIEAEVRVDLVALSPRRTRLNLDVEMKPKSIPARLMMQSMKLARGNLVTKFRRRVADYAQTIEDRARS</sequence>
<dbReference type="SUPFAM" id="SSF55961">
    <property type="entry name" value="Bet v1-like"/>
    <property type="match status" value="1"/>
</dbReference>
<dbReference type="CDD" id="cd07812">
    <property type="entry name" value="SRPBCC"/>
    <property type="match status" value="1"/>
</dbReference>
<accession>A0A0P7KLT7</accession>
<evidence type="ECO:0000313" key="1">
    <source>
        <dbReference type="EMBL" id="KPN64982.1"/>
    </source>
</evidence>
<gene>
    <name evidence="1" type="ORF">AKJ29_07160</name>
</gene>
<organism evidence="1 2">
    <name type="scientific">Aliiroseovarius crassostreae</name>
    <dbReference type="NCBI Taxonomy" id="154981"/>
    <lineage>
        <taxon>Bacteria</taxon>
        <taxon>Pseudomonadati</taxon>
        <taxon>Pseudomonadota</taxon>
        <taxon>Alphaproteobacteria</taxon>
        <taxon>Rhodobacterales</taxon>
        <taxon>Paracoccaceae</taxon>
        <taxon>Aliiroseovarius</taxon>
    </lineage>
</organism>
<dbReference type="EMBL" id="LKBA01000001">
    <property type="protein sequence ID" value="KPN64982.1"/>
    <property type="molecule type" value="Genomic_DNA"/>
</dbReference>
<dbReference type="AlphaFoldDB" id="A0A0P7KLT7"/>
<dbReference type="Proteomes" id="UP000050471">
    <property type="component" value="Unassembled WGS sequence"/>
</dbReference>
<comment type="caution">
    <text evidence="1">The sequence shown here is derived from an EMBL/GenBank/DDBJ whole genome shotgun (WGS) entry which is preliminary data.</text>
</comment>
<name>A0A0P7KLT7_9RHOB</name>
<keyword evidence="2" id="KW-1185">Reference proteome</keyword>
<dbReference type="OrthoDB" id="7860307at2"/>
<evidence type="ECO:0000313" key="2">
    <source>
        <dbReference type="Proteomes" id="UP000050471"/>
    </source>
</evidence>
<dbReference type="InterPro" id="IPR023393">
    <property type="entry name" value="START-like_dom_sf"/>
</dbReference>
<dbReference type="Gene3D" id="3.30.530.20">
    <property type="match status" value="1"/>
</dbReference>